<dbReference type="OrthoDB" id="3040823at2759"/>
<evidence type="ECO:0000259" key="5">
    <source>
        <dbReference type="PROSITE" id="PS50865"/>
    </source>
</evidence>
<name>A0A0H2RQA1_9AGAM</name>
<dbReference type="Gene3D" id="6.10.140.2220">
    <property type="match status" value="1"/>
</dbReference>
<evidence type="ECO:0000256" key="2">
    <source>
        <dbReference type="ARBA" id="ARBA00022771"/>
    </source>
</evidence>
<sequence length="705" mass="80876">MTTVSKEAQDWLKNPRKAINLAKGGSRKHVLAIPTTIRNIYAHLRHNALEVLLLHVSKEDQSFELAEALLSCIGWLMPDLQPSHQPTHTQNLERLIIQHSKVVCKMLRLYSEKSNFFSKDGIEVAGASLDPTALKLQLRDTGACLKVLCMNQAMSPVIFGDAEMLRIPVRFWLSSVLASKPGEVDPAVHEILFACAGPPIQEDDSRFFHMLVEENGGDAYGIETLLVSEMKAMTKTKLRDAKLDISYREGFSALINLNMTLYMLVLEGSIHNTYSISNKLLILTHAVGKRIQLDEPNDEPWQSGVFFYISIIGHLLELRDGVRWAVIAIQSGFLSIITAILNLSRSGGRPLHEKDARNLRATIRSLTLYLVHYSVVRAAVNAIEPVEREDLGALNEVPFFYEWIEFHSTLLERAVFMSQLGQKIISSERRLHCDFCLEIRPLQELKKCEKCRRTFYCSKKCQTLDWRQSDHKVTCANFEADNDSTMFLSTTDRFFMSHLACYDIRRYSRALAEIIQVRYSGIPVNELCFRIYYQKSREQTVISLARISEESPGLLSRVARQAKDQPLPRLVEVFYAGGITRCTRSFYSIIPEVYFSVPKVKDRLKELVMTPVIRSRFRSNFRYWPEWCRLYDRDLDEDLDAVEITEDRDEVGAILSHMRLGTMGSGDYLPPVLFPLTYKYSWKDIDKVALDCRRDWELDDEGTLF</sequence>
<keyword evidence="2 4" id="KW-0863">Zinc-finger</keyword>
<dbReference type="Pfam" id="PF01753">
    <property type="entry name" value="zf-MYND"/>
    <property type="match status" value="1"/>
</dbReference>
<dbReference type="Proteomes" id="UP000053477">
    <property type="component" value="Unassembled WGS sequence"/>
</dbReference>
<dbReference type="PROSITE" id="PS50865">
    <property type="entry name" value="ZF_MYND_2"/>
    <property type="match status" value="1"/>
</dbReference>
<evidence type="ECO:0000313" key="6">
    <source>
        <dbReference type="EMBL" id="KLO14150.1"/>
    </source>
</evidence>
<evidence type="ECO:0000256" key="1">
    <source>
        <dbReference type="ARBA" id="ARBA00022723"/>
    </source>
</evidence>
<dbReference type="GO" id="GO:0008270">
    <property type="term" value="F:zinc ion binding"/>
    <property type="evidence" value="ECO:0007669"/>
    <property type="project" value="UniProtKB-KW"/>
</dbReference>
<evidence type="ECO:0000256" key="3">
    <source>
        <dbReference type="ARBA" id="ARBA00022833"/>
    </source>
</evidence>
<keyword evidence="7" id="KW-1185">Reference proteome</keyword>
<accession>A0A0H2RQA1</accession>
<dbReference type="EMBL" id="KQ085948">
    <property type="protein sequence ID" value="KLO14150.1"/>
    <property type="molecule type" value="Genomic_DNA"/>
</dbReference>
<feature type="domain" description="MYND-type" evidence="5">
    <location>
        <begin position="433"/>
        <end position="475"/>
    </location>
</feature>
<reference evidence="6 7" key="1">
    <citation type="submission" date="2015-04" db="EMBL/GenBank/DDBJ databases">
        <title>Complete genome sequence of Schizopora paradoxa KUC8140, a cosmopolitan wood degrader in East Asia.</title>
        <authorList>
            <consortium name="DOE Joint Genome Institute"/>
            <person name="Min B."/>
            <person name="Park H."/>
            <person name="Jang Y."/>
            <person name="Kim J.-J."/>
            <person name="Kim K.H."/>
            <person name="Pangilinan J."/>
            <person name="Lipzen A."/>
            <person name="Riley R."/>
            <person name="Grigoriev I.V."/>
            <person name="Spatafora J.W."/>
            <person name="Choi I.-G."/>
        </authorList>
    </citation>
    <scope>NUCLEOTIDE SEQUENCE [LARGE SCALE GENOMIC DNA]</scope>
    <source>
        <strain evidence="6 7">KUC8140</strain>
    </source>
</reference>
<organism evidence="6 7">
    <name type="scientific">Schizopora paradoxa</name>
    <dbReference type="NCBI Taxonomy" id="27342"/>
    <lineage>
        <taxon>Eukaryota</taxon>
        <taxon>Fungi</taxon>
        <taxon>Dikarya</taxon>
        <taxon>Basidiomycota</taxon>
        <taxon>Agaricomycotina</taxon>
        <taxon>Agaricomycetes</taxon>
        <taxon>Hymenochaetales</taxon>
        <taxon>Schizoporaceae</taxon>
        <taxon>Schizopora</taxon>
    </lineage>
</organism>
<keyword evidence="3" id="KW-0862">Zinc</keyword>
<evidence type="ECO:0000256" key="4">
    <source>
        <dbReference type="PROSITE-ProRule" id="PRU00134"/>
    </source>
</evidence>
<dbReference type="InParanoid" id="A0A0H2RQA1"/>
<dbReference type="InterPro" id="IPR002893">
    <property type="entry name" value="Znf_MYND"/>
</dbReference>
<dbReference type="AlphaFoldDB" id="A0A0H2RQA1"/>
<proteinExistence type="predicted"/>
<evidence type="ECO:0000313" key="7">
    <source>
        <dbReference type="Proteomes" id="UP000053477"/>
    </source>
</evidence>
<protein>
    <recommendedName>
        <fullName evidence="5">MYND-type domain-containing protein</fullName>
    </recommendedName>
</protein>
<dbReference type="STRING" id="27342.A0A0H2RQA1"/>
<gene>
    <name evidence="6" type="ORF">SCHPADRAFT_996856</name>
</gene>
<keyword evidence="1" id="KW-0479">Metal-binding</keyword>
<dbReference type="SUPFAM" id="SSF144232">
    <property type="entry name" value="HIT/MYND zinc finger-like"/>
    <property type="match status" value="1"/>
</dbReference>